<evidence type="ECO:0000313" key="1">
    <source>
        <dbReference type="EMBL" id="GFY53809.1"/>
    </source>
</evidence>
<reference evidence="1" key="1">
    <citation type="submission" date="2020-08" db="EMBL/GenBank/DDBJ databases">
        <title>Multicomponent nature underlies the extraordinary mechanical properties of spider dragline silk.</title>
        <authorList>
            <person name="Kono N."/>
            <person name="Nakamura H."/>
            <person name="Mori M."/>
            <person name="Yoshida Y."/>
            <person name="Ohtoshi R."/>
            <person name="Malay A.D."/>
            <person name="Moran D.A.P."/>
            <person name="Tomita M."/>
            <person name="Numata K."/>
            <person name="Arakawa K."/>
        </authorList>
    </citation>
    <scope>NUCLEOTIDE SEQUENCE</scope>
</reference>
<dbReference type="PANTHER" id="PTHR22146:SF8">
    <property type="entry name" value="PROTEIN FAM166B"/>
    <property type="match status" value="1"/>
</dbReference>
<protein>
    <submittedName>
        <fullName evidence="1">Uncharacterized protein</fullName>
    </submittedName>
</protein>
<dbReference type="EMBL" id="BMAV01009505">
    <property type="protein sequence ID" value="GFY53809.1"/>
    <property type="molecule type" value="Genomic_DNA"/>
</dbReference>
<name>A0A8X7C664_9ARAC</name>
<evidence type="ECO:0000313" key="2">
    <source>
        <dbReference type="Proteomes" id="UP000886998"/>
    </source>
</evidence>
<dbReference type="AlphaFoldDB" id="A0A8X7C664"/>
<dbReference type="Proteomes" id="UP000886998">
    <property type="component" value="Unassembled WGS sequence"/>
</dbReference>
<organism evidence="1 2">
    <name type="scientific">Trichonephila inaurata madagascariensis</name>
    <dbReference type="NCBI Taxonomy" id="2747483"/>
    <lineage>
        <taxon>Eukaryota</taxon>
        <taxon>Metazoa</taxon>
        <taxon>Ecdysozoa</taxon>
        <taxon>Arthropoda</taxon>
        <taxon>Chelicerata</taxon>
        <taxon>Arachnida</taxon>
        <taxon>Araneae</taxon>
        <taxon>Araneomorphae</taxon>
        <taxon>Entelegynae</taxon>
        <taxon>Araneoidea</taxon>
        <taxon>Nephilidae</taxon>
        <taxon>Trichonephila</taxon>
        <taxon>Trichonephila inaurata</taxon>
    </lineage>
</organism>
<dbReference type="OrthoDB" id="6410055at2759"/>
<sequence>MPIPEYYQPKHWFQSREPYCRRGYTGYLPECGPKRLYQFGETYGIMTHNIMKSHPVAGLRMGNILDYSKELEGQLEEDALVWKHEINSENNRLRAKMVSGYTGYVPRKRFLYGKVYDEECKEAVALMEKQKIMKENAEYENFVDRLTVNNN</sequence>
<comment type="caution">
    <text evidence="1">The sequence shown here is derived from an EMBL/GenBank/DDBJ whole genome shotgun (WGS) entry which is preliminary data.</text>
</comment>
<dbReference type="PANTHER" id="PTHR22146">
    <property type="entry name" value="CAT EYE SYNDROME CRITICAL REGION PROTEIN 6"/>
    <property type="match status" value="1"/>
</dbReference>
<keyword evidence="2" id="KW-1185">Reference proteome</keyword>
<gene>
    <name evidence="1" type="primary">AVEN_43404_1</name>
    <name evidence="1" type="ORF">TNIN_229971</name>
</gene>
<accession>A0A8X7C664</accession>
<proteinExistence type="predicted"/>